<protein>
    <submittedName>
        <fullName evidence="1">Uncharacterized protein</fullName>
    </submittedName>
</protein>
<proteinExistence type="predicted"/>
<evidence type="ECO:0000313" key="1">
    <source>
        <dbReference type="EMBL" id="AEA23108.1"/>
    </source>
</evidence>
<dbReference type="HOGENOM" id="CLU_2846656_0_0_11"/>
<accession>F4CSD4</accession>
<dbReference type="STRING" id="675635.Psed_0854"/>
<organism evidence="1 2">
    <name type="scientific">Pseudonocardia dioxanivorans (strain ATCC 55486 / DSM 44775 / JCM 13855 / CB1190)</name>
    <dbReference type="NCBI Taxonomy" id="675635"/>
    <lineage>
        <taxon>Bacteria</taxon>
        <taxon>Bacillati</taxon>
        <taxon>Actinomycetota</taxon>
        <taxon>Actinomycetes</taxon>
        <taxon>Pseudonocardiales</taxon>
        <taxon>Pseudonocardiaceae</taxon>
        <taxon>Pseudonocardia</taxon>
    </lineage>
</organism>
<dbReference type="EMBL" id="CP002593">
    <property type="protein sequence ID" value="AEA23108.1"/>
    <property type="molecule type" value="Genomic_DNA"/>
</dbReference>
<dbReference type="Proteomes" id="UP000007809">
    <property type="component" value="Chromosome"/>
</dbReference>
<evidence type="ECO:0000313" key="2">
    <source>
        <dbReference type="Proteomes" id="UP000007809"/>
    </source>
</evidence>
<dbReference type="RefSeq" id="WP_013673049.1">
    <property type="nucleotide sequence ID" value="NC_015312.1"/>
</dbReference>
<keyword evidence="2" id="KW-1185">Reference proteome</keyword>
<reference evidence="1 2" key="1">
    <citation type="journal article" date="2011" name="J. Bacteriol.">
        <title>Genome sequence of the 1,4-dioxane-degrading Pseudonocardia dioxanivorans strain CB1190.</title>
        <authorList>
            <person name="Sales C.M."/>
            <person name="Mahendra S."/>
            <person name="Grostern A."/>
            <person name="Parales R.E."/>
            <person name="Goodwin L.A."/>
            <person name="Woyke T."/>
            <person name="Nolan M."/>
            <person name="Lapidus A."/>
            <person name="Chertkov O."/>
            <person name="Ovchinnikova G."/>
            <person name="Sczyrba A."/>
            <person name="Alvarez-Cohen L."/>
        </authorList>
    </citation>
    <scope>NUCLEOTIDE SEQUENCE [LARGE SCALE GENOMIC DNA]</scope>
    <source>
        <strain evidence="2">ATCC 55486 / DSM 44775 / JCM 13855 / CB1190</strain>
    </source>
</reference>
<dbReference type="AlphaFoldDB" id="F4CSD4"/>
<dbReference type="KEGG" id="pdx:Psed_0854"/>
<sequence length="65" mass="7290">MTAVEPARIVVDGESWPPHGYLSPLDRHPGEDEFPTRLRGGVVTDPRRVAEIAARVRRSAGRWSR</sequence>
<name>F4CSD4_PSEUX</name>
<gene>
    <name evidence="1" type="ordered locus">Psed_0854</name>
</gene>